<reference evidence="1 2" key="1">
    <citation type="journal article" date="2021" name="bioRxiv">
        <title>Chromosome-scale and haplotype-resolved genome assembly of a tetraploid potato cultivar.</title>
        <authorList>
            <person name="Sun H."/>
            <person name="Jiao W.-B."/>
            <person name="Krause K."/>
            <person name="Campoy J.A."/>
            <person name="Goel M."/>
            <person name="Folz-Donahue K."/>
            <person name="Kukat C."/>
            <person name="Huettel B."/>
            <person name="Schneeberger K."/>
        </authorList>
    </citation>
    <scope>NUCLEOTIDE SEQUENCE [LARGE SCALE GENOMIC DNA]</scope>
    <source>
        <strain evidence="1">SolTubOtavaFocal</strain>
        <tissue evidence="1">Leaves</tissue>
    </source>
</reference>
<evidence type="ECO:0000313" key="1">
    <source>
        <dbReference type="EMBL" id="KAH0753552.1"/>
    </source>
</evidence>
<organism evidence="1 2">
    <name type="scientific">Solanum tuberosum</name>
    <name type="common">Potato</name>
    <dbReference type="NCBI Taxonomy" id="4113"/>
    <lineage>
        <taxon>Eukaryota</taxon>
        <taxon>Viridiplantae</taxon>
        <taxon>Streptophyta</taxon>
        <taxon>Embryophyta</taxon>
        <taxon>Tracheophyta</taxon>
        <taxon>Spermatophyta</taxon>
        <taxon>Magnoliopsida</taxon>
        <taxon>eudicotyledons</taxon>
        <taxon>Gunneridae</taxon>
        <taxon>Pentapetalae</taxon>
        <taxon>asterids</taxon>
        <taxon>lamiids</taxon>
        <taxon>Solanales</taxon>
        <taxon>Solanaceae</taxon>
        <taxon>Solanoideae</taxon>
        <taxon>Solaneae</taxon>
        <taxon>Solanum</taxon>
    </lineage>
</organism>
<dbReference type="Proteomes" id="UP000826656">
    <property type="component" value="Unassembled WGS sequence"/>
</dbReference>
<dbReference type="EMBL" id="JAIVGD010000018">
    <property type="protein sequence ID" value="KAH0753552.1"/>
    <property type="molecule type" value="Genomic_DNA"/>
</dbReference>
<accession>A0ABQ7UNZ2</accession>
<name>A0ABQ7UNZ2_SOLTU</name>
<proteinExistence type="predicted"/>
<evidence type="ECO:0000313" key="2">
    <source>
        <dbReference type="Proteomes" id="UP000826656"/>
    </source>
</evidence>
<protein>
    <submittedName>
        <fullName evidence="1">Uncharacterized protein</fullName>
    </submittedName>
</protein>
<comment type="caution">
    <text evidence="1">The sequence shown here is derived from an EMBL/GenBank/DDBJ whole genome shotgun (WGS) entry which is preliminary data.</text>
</comment>
<gene>
    <name evidence="1" type="ORF">KY290_023822</name>
</gene>
<keyword evidence="2" id="KW-1185">Reference proteome</keyword>
<sequence length="56" mass="6679">MPFYEDLSFFNGCTYYYNVVHCSIHLKGVEEKCFQDVGLSKFWILWVKTLNCMSKD</sequence>